<keyword evidence="1" id="KW-0732">Signal</keyword>
<organism evidence="2 3">
    <name type="scientific">Porites evermanni</name>
    <dbReference type="NCBI Taxonomy" id="104178"/>
    <lineage>
        <taxon>Eukaryota</taxon>
        <taxon>Metazoa</taxon>
        <taxon>Cnidaria</taxon>
        <taxon>Anthozoa</taxon>
        <taxon>Hexacorallia</taxon>
        <taxon>Scleractinia</taxon>
        <taxon>Fungiina</taxon>
        <taxon>Poritidae</taxon>
        <taxon>Porites</taxon>
    </lineage>
</organism>
<evidence type="ECO:0000313" key="2">
    <source>
        <dbReference type="EMBL" id="CAH3021161.1"/>
    </source>
</evidence>
<keyword evidence="3" id="KW-1185">Reference proteome</keyword>
<dbReference type="EMBL" id="CALNXI010000171">
    <property type="protein sequence ID" value="CAH3021161.1"/>
    <property type="molecule type" value="Genomic_DNA"/>
</dbReference>
<proteinExistence type="predicted"/>
<evidence type="ECO:0008006" key="4">
    <source>
        <dbReference type="Google" id="ProtNLM"/>
    </source>
</evidence>
<evidence type="ECO:0000313" key="3">
    <source>
        <dbReference type="Proteomes" id="UP001159427"/>
    </source>
</evidence>
<evidence type="ECO:0000256" key="1">
    <source>
        <dbReference type="SAM" id="SignalP"/>
    </source>
</evidence>
<gene>
    <name evidence="2" type="ORF">PEVE_00010155</name>
</gene>
<name>A0ABN8LZ84_9CNID</name>
<accession>A0ABN8LZ84</accession>
<protein>
    <recommendedName>
        <fullName evidence="4">Secreted protein</fullName>
    </recommendedName>
</protein>
<dbReference type="Proteomes" id="UP001159427">
    <property type="component" value="Unassembled WGS sequence"/>
</dbReference>
<reference evidence="2 3" key="1">
    <citation type="submission" date="2022-05" db="EMBL/GenBank/DDBJ databases">
        <authorList>
            <consortium name="Genoscope - CEA"/>
            <person name="William W."/>
        </authorList>
    </citation>
    <scope>NUCLEOTIDE SEQUENCE [LARGE SCALE GENOMIC DNA]</scope>
</reference>
<sequence>MVLKVVLAVVILTRLLLKLAAVVFGTVDGETVGYVMLLDGLTQQLSENLQKLQNRAIRVIMGLMITKKTGCLVVGGVADVVNMVLLVLMRGGAVTDFASCGGCCAVRGDSVVGGAANILYFLFN</sequence>
<feature type="chain" id="PRO_5047243563" description="Secreted protein" evidence="1">
    <location>
        <begin position="30"/>
        <end position="124"/>
    </location>
</feature>
<feature type="signal peptide" evidence="1">
    <location>
        <begin position="1"/>
        <end position="29"/>
    </location>
</feature>
<comment type="caution">
    <text evidence="2">The sequence shown here is derived from an EMBL/GenBank/DDBJ whole genome shotgun (WGS) entry which is preliminary data.</text>
</comment>